<evidence type="ECO:0000256" key="1">
    <source>
        <dbReference type="SAM" id="SignalP"/>
    </source>
</evidence>
<feature type="chain" id="PRO_5042580325" description="Secreted protein" evidence="1">
    <location>
        <begin position="17"/>
        <end position="146"/>
    </location>
</feature>
<comment type="caution">
    <text evidence="2">The sequence shown here is derived from an EMBL/GenBank/DDBJ whole genome shotgun (WGS) entry which is preliminary data.</text>
</comment>
<accession>A0AAI9ZTZ5</accession>
<name>A0AAI9ZTZ5_9PEZI</name>
<keyword evidence="3" id="KW-1185">Reference proteome</keyword>
<protein>
    <recommendedName>
        <fullName evidence="4">Secreted protein</fullName>
    </recommendedName>
</protein>
<gene>
    <name evidence="2" type="ORF">BDP81DRAFT_428401</name>
</gene>
<evidence type="ECO:0008006" key="4">
    <source>
        <dbReference type="Google" id="ProtNLM"/>
    </source>
</evidence>
<dbReference type="RefSeq" id="XP_060445416.1">
    <property type="nucleotide sequence ID" value="XM_060590418.1"/>
</dbReference>
<keyword evidence="1" id="KW-0732">Signal</keyword>
<organism evidence="2 3">
    <name type="scientific">Colletotrichum phormii</name>
    <dbReference type="NCBI Taxonomy" id="359342"/>
    <lineage>
        <taxon>Eukaryota</taxon>
        <taxon>Fungi</taxon>
        <taxon>Dikarya</taxon>
        <taxon>Ascomycota</taxon>
        <taxon>Pezizomycotina</taxon>
        <taxon>Sordariomycetes</taxon>
        <taxon>Hypocreomycetidae</taxon>
        <taxon>Glomerellales</taxon>
        <taxon>Glomerellaceae</taxon>
        <taxon>Colletotrichum</taxon>
        <taxon>Colletotrichum acutatum species complex</taxon>
    </lineage>
</organism>
<reference evidence="2" key="1">
    <citation type="submission" date="2021-06" db="EMBL/GenBank/DDBJ databases">
        <title>Comparative genomics, transcriptomics and evolutionary studies reveal genomic signatures of adaptation to plant cell wall in hemibiotrophic fungi.</title>
        <authorList>
            <consortium name="DOE Joint Genome Institute"/>
            <person name="Baroncelli R."/>
            <person name="Diaz J.F."/>
            <person name="Benocci T."/>
            <person name="Peng M."/>
            <person name="Battaglia E."/>
            <person name="Haridas S."/>
            <person name="Andreopoulos W."/>
            <person name="Labutti K."/>
            <person name="Pangilinan J."/>
            <person name="Floch G.L."/>
            <person name="Makela M.R."/>
            <person name="Henrissat B."/>
            <person name="Grigoriev I.V."/>
            <person name="Crouch J.A."/>
            <person name="De Vries R.P."/>
            <person name="Sukno S.A."/>
            <person name="Thon M.R."/>
        </authorList>
    </citation>
    <scope>NUCLEOTIDE SEQUENCE</scope>
    <source>
        <strain evidence="2">CBS 102054</strain>
    </source>
</reference>
<evidence type="ECO:0000313" key="3">
    <source>
        <dbReference type="Proteomes" id="UP001243989"/>
    </source>
</evidence>
<dbReference type="EMBL" id="JAHMHQ010000010">
    <property type="protein sequence ID" value="KAK1636809.1"/>
    <property type="molecule type" value="Genomic_DNA"/>
</dbReference>
<dbReference type="AlphaFoldDB" id="A0AAI9ZTZ5"/>
<sequence length="146" mass="16702">MLLTKALASFLLFLQGATVPRYQHQSSCLSSQVCAACHFLTPPRDSPPFGPSIPDDDYLFCLSAPRYTLVRSSSFYLRVSLFFFFFSHSSLFNHQPSLLAQTFRGFITCVASSFRRRFLFFGTCSFFLGYLPNPQRGCMRLSRFRS</sequence>
<feature type="signal peptide" evidence="1">
    <location>
        <begin position="1"/>
        <end position="16"/>
    </location>
</feature>
<proteinExistence type="predicted"/>
<evidence type="ECO:0000313" key="2">
    <source>
        <dbReference type="EMBL" id="KAK1636809.1"/>
    </source>
</evidence>
<dbReference type="GeneID" id="85475280"/>
<dbReference type="Proteomes" id="UP001243989">
    <property type="component" value="Unassembled WGS sequence"/>
</dbReference>